<protein>
    <submittedName>
        <fullName evidence="2">Uncharacterized protein</fullName>
    </submittedName>
</protein>
<reference evidence="2" key="1">
    <citation type="submission" date="2020-04" db="EMBL/GenBank/DDBJ databases">
        <title>A desert anoxygenic phototrophic bacterium fixes CO2 using RubisCO under aerobic conditions.</title>
        <authorList>
            <person name="Tang K."/>
        </authorList>
    </citation>
    <scope>NUCLEOTIDE SEQUENCE [LARGE SCALE GENOMIC DNA]</scope>
    <source>
        <strain evidence="2">MIMtkB3</strain>
    </source>
</reference>
<accession>A0A858R6W3</accession>
<dbReference type="EMBL" id="CP051775">
    <property type="protein sequence ID" value="QJE73135.1"/>
    <property type="molecule type" value="Genomic_DNA"/>
</dbReference>
<proteinExistence type="predicted"/>
<evidence type="ECO:0000313" key="3">
    <source>
        <dbReference type="Proteomes" id="UP000501891"/>
    </source>
</evidence>
<evidence type="ECO:0000256" key="1">
    <source>
        <dbReference type="SAM" id="MobiDB-lite"/>
    </source>
</evidence>
<keyword evidence="3" id="KW-1185">Reference proteome</keyword>
<gene>
    <name evidence="2" type="ORF">HHL28_08595</name>
</gene>
<sequence length="384" mass="41733">MAVGVEAVLGKEAVLLSQLAMNLSYVGRHDEAISVFNRGRDAPPPESDEDAAQATAALPALDGIARAAQGRRVVFINEAHHVPMHRAFTLRLLVSLRQAGFTHFAAEAFPTIAGGSEWRDAAPVRSPYGVLTDEPIYADLIRTAVGLGYKLVTYDAAPDCEITAETREKCIDQRERAAAEKLVRGIETEPNSKVLVHVGFGHGAKVTGPGYKSLGQYVAELTGSDPLSVDQVSFSPQDRRDLETPGYTTLLRLSGQTEPFVPVKGDGTIWRQAGPGTDIQVVHPRPRDQSGRPDWLRMGGLRDDVPIPPWMCGSARPCLVQAFAAKEDPERFVPVDQVLVRQGERMPVLVLPQGEHLIVARGPRGVLNTSRDRPQQQGPTGDQR</sequence>
<name>A0A858R6W3_9PROT</name>
<dbReference type="KEGG" id="acru:HHL28_08595"/>
<feature type="compositionally biased region" description="Polar residues" evidence="1">
    <location>
        <begin position="375"/>
        <end position="384"/>
    </location>
</feature>
<dbReference type="Proteomes" id="UP000501891">
    <property type="component" value="Chromosome"/>
</dbReference>
<evidence type="ECO:0000313" key="2">
    <source>
        <dbReference type="EMBL" id="QJE73135.1"/>
    </source>
</evidence>
<organism evidence="2 3">
    <name type="scientific">Aerophototrophica crusticola</name>
    <dbReference type="NCBI Taxonomy" id="1709002"/>
    <lineage>
        <taxon>Bacteria</taxon>
        <taxon>Pseudomonadati</taxon>
        <taxon>Pseudomonadota</taxon>
        <taxon>Alphaproteobacteria</taxon>
        <taxon>Rhodospirillales</taxon>
        <taxon>Rhodospirillaceae</taxon>
        <taxon>Aerophototrophica</taxon>
    </lineage>
</organism>
<feature type="region of interest" description="Disordered" evidence="1">
    <location>
        <begin position="363"/>
        <end position="384"/>
    </location>
</feature>
<dbReference type="AlphaFoldDB" id="A0A858R6W3"/>